<evidence type="ECO:0000313" key="3">
    <source>
        <dbReference type="EMBL" id="CAL1161020.1"/>
    </source>
</evidence>
<evidence type="ECO:0000313" key="2">
    <source>
        <dbReference type="EMBL" id="CAI4007645.1"/>
    </source>
</evidence>
<feature type="region of interest" description="Disordered" evidence="1">
    <location>
        <begin position="78"/>
        <end position="109"/>
    </location>
</feature>
<organism evidence="2">
    <name type="scientific">Cladocopium goreaui</name>
    <dbReference type="NCBI Taxonomy" id="2562237"/>
    <lineage>
        <taxon>Eukaryota</taxon>
        <taxon>Sar</taxon>
        <taxon>Alveolata</taxon>
        <taxon>Dinophyceae</taxon>
        <taxon>Suessiales</taxon>
        <taxon>Symbiodiniaceae</taxon>
        <taxon>Cladocopium</taxon>
    </lineage>
</organism>
<sequence length="933" mass="104403">MQDAVLFVLVGSQKDAVKGSSLLRAPRDEYTAAVECLRKTNPFYAEVELRDGSDDLLEGCVLETAEDSALAQELLQRGPADAQGQDASEDEKMDGASEEKREGLDAPGHLMSSIVGLNDGADEQNKWVRVLKDVEEVCVRQGGRRRSHAADVLRNRINNEMPAPDASVPGQLLGREGAQERQTLQKIRRIQKIARGTAENERNVESAMFQVKPSKLVVPTRDEPLSMFDPATWGMSFPDLFPWGDGLPFLKREANIDATEVFRYLLLREELHYSEGETLLPVMYDVQRRLHLMRATKAHVMRRGFGKHCRVISEVNTDQLLKAMALHGDNADLRVLLQDPQVDVSLKRALGGVLQATSSIIGMEGHRSQIRLRGHAAGWHYGSAHLFVTPNIADMRSSLLLQLHWQNAKVEECKIDLDWEAEMPELPSAAAMRRIVASDPVAQARCFALMMDLFCEEVLGILPPLAKGSFRVGVAATFEDGIASSLQGGVFGDIVALNGRWKAVKGKRGCRFGCFHVEMILGKEDKPKVLCRKGWPRVAKAGFSRLQYETVDLKEVEEFKNENPHVFQARCDHPFEGMSNPVAQAVMRCNVDVKYIGRNFSEADLLKFCDGSIDQEPGVEVPASASSLLELSGSRLQEMELQRPALGSSSDAISSADAPHAEQPVSTELDASDPPPKKQCMGRVLDTEHKKMQTMRKALDRILVDLARDMMNVGFYTGEYAAKKFEISRSMLPELYAGVQRLEEEEREKAKEAAAGTEQEVLEGDRDPTMTGQQRRALTILRRLAFGMNRCVAKSNGEMAYQLLFEQEQLVTYRGYNMFFRYVPYAIMRCRHEDMEEVLQARPHLNGSPLDVLPDPEGEAPVVVDKFEEVVDEGGDVPRVQQVHVNFNQKDDYLHRGSSVLLQCMSLLMYSRFVRRVSRNKAGKVDGVKFFPR</sequence>
<dbReference type="Proteomes" id="UP001152797">
    <property type="component" value="Unassembled WGS sequence"/>
</dbReference>
<evidence type="ECO:0000313" key="4">
    <source>
        <dbReference type="EMBL" id="CAL4794957.1"/>
    </source>
</evidence>
<gene>
    <name evidence="2" type="ORF">C1SCF055_LOCUS33183</name>
</gene>
<feature type="region of interest" description="Disordered" evidence="1">
    <location>
        <begin position="747"/>
        <end position="770"/>
    </location>
</feature>
<protein>
    <submittedName>
        <fullName evidence="4">Transketolase</fullName>
    </submittedName>
</protein>
<name>A0A9P1GBW0_9DINO</name>
<feature type="compositionally biased region" description="Low complexity" evidence="1">
    <location>
        <begin position="648"/>
        <end position="658"/>
    </location>
</feature>
<dbReference type="OrthoDB" id="431112at2759"/>
<keyword evidence="5" id="KW-1185">Reference proteome</keyword>
<evidence type="ECO:0000256" key="1">
    <source>
        <dbReference type="SAM" id="MobiDB-lite"/>
    </source>
</evidence>
<dbReference type="EMBL" id="CAMXCT030004098">
    <property type="protein sequence ID" value="CAL4794957.1"/>
    <property type="molecule type" value="Genomic_DNA"/>
</dbReference>
<dbReference type="EMBL" id="CAMXCT020004098">
    <property type="protein sequence ID" value="CAL1161020.1"/>
    <property type="molecule type" value="Genomic_DNA"/>
</dbReference>
<proteinExistence type="predicted"/>
<dbReference type="EMBL" id="CAMXCT010004098">
    <property type="protein sequence ID" value="CAI4007645.1"/>
    <property type="molecule type" value="Genomic_DNA"/>
</dbReference>
<feature type="non-terminal residue" evidence="2">
    <location>
        <position position="933"/>
    </location>
</feature>
<reference evidence="2" key="1">
    <citation type="submission" date="2022-10" db="EMBL/GenBank/DDBJ databases">
        <authorList>
            <person name="Chen Y."/>
            <person name="Dougan E. K."/>
            <person name="Chan C."/>
            <person name="Rhodes N."/>
            <person name="Thang M."/>
        </authorList>
    </citation>
    <scope>NUCLEOTIDE SEQUENCE</scope>
</reference>
<feature type="region of interest" description="Disordered" evidence="1">
    <location>
        <begin position="642"/>
        <end position="678"/>
    </location>
</feature>
<dbReference type="AlphaFoldDB" id="A0A9P1GBW0"/>
<accession>A0A9P1GBW0</accession>
<comment type="caution">
    <text evidence="2">The sequence shown here is derived from an EMBL/GenBank/DDBJ whole genome shotgun (WGS) entry which is preliminary data.</text>
</comment>
<reference evidence="3" key="2">
    <citation type="submission" date="2024-04" db="EMBL/GenBank/DDBJ databases">
        <authorList>
            <person name="Chen Y."/>
            <person name="Shah S."/>
            <person name="Dougan E. K."/>
            <person name="Thang M."/>
            <person name="Chan C."/>
        </authorList>
    </citation>
    <scope>NUCLEOTIDE SEQUENCE [LARGE SCALE GENOMIC DNA]</scope>
</reference>
<evidence type="ECO:0000313" key="5">
    <source>
        <dbReference type="Proteomes" id="UP001152797"/>
    </source>
</evidence>
<feature type="compositionally biased region" description="Basic and acidic residues" evidence="1">
    <location>
        <begin position="93"/>
        <end position="104"/>
    </location>
</feature>